<dbReference type="EMBL" id="JACGWO010000001">
    <property type="protein sequence ID" value="KAK4438333.1"/>
    <property type="molecule type" value="Genomic_DNA"/>
</dbReference>
<proteinExistence type="predicted"/>
<reference evidence="1" key="1">
    <citation type="submission" date="2020-06" db="EMBL/GenBank/DDBJ databases">
        <authorList>
            <person name="Li T."/>
            <person name="Hu X."/>
            <person name="Zhang T."/>
            <person name="Song X."/>
            <person name="Zhang H."/>
            <person name="Dai N."/>
            <person name="Sheng W."/>
            <person name="Hou X."/>
            <person name="Wei L."/>
        </authorList>
    </citation>
    <scope>NUCLEOTIDE SEQUENCE</scope>
    <source>
        <strain evidence="1">3651</strain>
        <tissue evidence="1">Leaf</tissue>
    </source>
</reference>
<organism evidence="1 2">
    <name type="scientific">Sesamum alatum</name>
    <dbReference type="NCBI Taxonomy" id="300844"/>
    <lineage>
        <taxon>Eukaryota</taxon>
        <taxon>Viridiplantae</taxon>
        <taxon>Streptophyta</taxon>
        <taxon>Embryophyta</taxon>
        <taxon>Tracheophyta</taxon>
        <taxon>Spermatophyta</taxon>
        <taxon>Magnoliopsida</taxon>
        <taxon>eudicotyledons</taxon>
        <taxon>Gunneridae</taxon>
        <taxon>Pentapetalae</taxon>
        <taxon>asterids</taxon>
        <taxon>lamiids</taxon>
        <taxon>Lamiales</taxon>
        <taxon>Pedaliaceae</taxon>
        <taxon>Sesamum</taxon>
    </lineage>
</organism>
<accession>A0AAE2CXP7</accession>
<dbReference type="AlphaFoldDB" id="A0AAE2CXP7"/>
<gene>
    <name evidence="1" type="ORF">Salat_0167600</name>
</gene>
<protein>
    <submittedName>
        <fullName evidence="1">Uncharacterized protein</fullName>
    </submittedName>
</protein>
<name>A0AAE2CXP7_9LAMI</name>
<comment type="caution">
    <text evidence="1">The sequence shown here is derived from an EMBL/GenBank/DDBJ whole genome shotgun (WGS) entry which is preliminary data.</text>
</comment>
<evidence type="ECO:0000313" key="1">
    <source>
        <dbReference type="EMBL" id="KAK4438333.1"/>
    </source>
</evidence>
<reference evidence="1" key="2">
    <citation type="journal article" date="2024" name="Plant">
        <title>Genomic evolution and insights into agronomic trait innovations of Sesamum species.</title>
        <authorList>
            <person name="Miao H."/>
            <person name="Wang L."/>
            <person name="Qu L."/>
            <person name="Liu H."/>
            <person name="Sun Y."/>
            <person name="Le M."/>
            <person name="Wang Q."/>
            <person name="Wei S."/>
            <person name="Zheng Y."/>
            <person name="Lin W."/>
            <person name="Duan Y."/>
            <person name="Cao H."/>
            <person name="Xiong S."/>
            <person name="Wang X."/>
            <person name="Wei L."/>
            <person name="Li C."/>
            <person name="Ma Q."/>
            <person name="Ju M."/>
            <person name="Zhao R."/>
            <person name="Li G."/>
            <person name="Mu C."/>
            <person name="Tian Q."/>
            <person name="Mei H."/>
            <person name="Zhang T."/>
            <person name="Gao T."/>
            <person name="Zhang H."/>
        </authorList>
    </citation>
    <scope>NUCLEOTIDE SEQUENCE</scope>
    <source>
        <strain evidence="1">3651</strain>
    </source>
</reference>
<sequence>MLNDENISVHELATSNSVFAKTVVGEGVADATVHDHVEHVMVGKFVVNKDVVDVENEEVVVCGNVGQVHVGNLFIGDSVLGADIGYVVVHDNAVHVNNLPMTYEHMIEDDVNYDDPIIAALLDKK</sequence>
<evidence type="ECO:0000313" key="2">
    <source>
        <dbReference type="Proteomes" id="UP001293254"/>
    </source>
</evidence>
<keyword evidence="2" id="KW-1185">Reference proteome</keyword>
<dbReference type="Proteomes" id="UP001293254">
    <property type="component" value="Unassembled WGS sequence"/>
</dbReference>